<gene>
    <name evidence="8" type="primary">vapC1</name>
    <name evidence="8" type="ORF">Bhyg_00276</name>
</gene>
<evidence type="ECO:0000313" key="8">
    <source>
        <dbReference type="EMBL" id="KAJ6645075.1"/>
    </source>
</evidence>
<dbReference type="Pfam" id="PF01850">
    <property type="entry name" value="PIN"/>
    <property type="match status" value="1"/>
</dbReference>
<evidence type="ECO:0000256" key="6">
    <source>
        <dbReference type="ARBA" id="ARBA00038093"/>
    </source>
</evidence>
<dbReference type="Proteomes" id="UP001151699">
    <property type="component" value="Chromosome A"/>
</dbReference>
<evidence type="ECO:0000259" key="7">
    <source>
        <dbReference type="Pfam" id="PF01850"/>
    </source>
</evidence>
<name>A0A9Q0N7G9_9DIPT</name>
<dbReference type="Gene3D" id="3.40.50.1010">
    <property type="entry name" value="5'-nuclease"/>
    <property type="match status" value="1"/>
</dbReference>
<dbReference type="GO" id="GO:0004518">
    <property type="term" value="F:nuclease activity"/>
    <property type="evidence" value="ECO:0007669"/>
    <property type="project" value="UniProtKB-KW"/>
</dbReference>
<keyword evidence="3" id="KW-0479">Metal-binding</keyword>
<dbReference type="PANTHER" id="PTHR33653:SF1">
    <property type="entry name" value="RIBONUCLEASE VAPC2"/>
    <property type="match status" value="1"/>
</dbReference>
<dbReference type="GO" id="GO:0046872">
    <property type="term" value="F:metal ion binding"/>
    <property type="evidence" value="ECO:0007669"/>
    <property type="project" value="UniProtKB-KW"/>
</dbReference>
<dbReference type="AlphaFoldDB" id="A0A9Q0N7G9"/>
<evidence type="ECO:0000256" key="1">
    <source>
        <dbReference type="ARBA" id="ARBA00001946"/>
    </source>
</evidence>
<evidence type="ECO:0000313" key="9">
    <source>
        <dbReference type="Proteomes" id="UP001151699"/>
    </source>
</evidence>
<evidence type="ECO:0000256" key="3">
    <source>
        <dbReference type="ARBA" id="ARBA00022723"/>
    </source>
</evidence>
<keyword evidence="4" id="KW-0378">Hydrolase</keyword>
<dbReference type="EMBL" id="WJQU01000001">
    <property type="protein sequence ID" value="KAJ6645075.1"/>
    <property type="molecule type" value="Genomic_DNA"/>
</dbReference>
<dbReference type="PANTHER" id="PTHR33653">
    <property type="entry name" value="RIBONUCLEASE VAPC2"/>
    <property type="match status" value="1"/>
</dbReference>
<proteinExistence type="inferred from homology"/>
<keyword evidence="9" id="KW-1185">Reference proteome</keyword>
<dbReference type="SUPFAM" id="SSF88723">
    <property type="entry name" value="PIN domain-like"/>
    <property type="match status" value="1"/>
</dbReference>
<dbReference type="InterPro" id="IPR002716">
    <property type="entry name" value="PIN_dom"/>
</dbReference>
<protein>
    <submittedName>
        <fullName evidence="8">Ribonuclease VapC1</fullName>
    </submittedName>
</protein>
<reference evidence="8" key="1">
    <citation type="submission" date="2022-07" db="EMBL/GenBank/DDBJ databases">
        <authorList>
            <person name="Trinca V."/>
            <person name="Uliana J.V.C."/>
            <person name="Torres T.T."/>
            <person name="Ward R.J."/>
            <person name="Monesi N."/>
        </authorList>
    </citation>
    <scope>NUCLEOTIDE SEQUENCE</scope>
    <source>
        <strain evidence="8">HSMRA1968</strain>
        <tissue evidence="8">Whole embryos</tissue>
    </source>
</reference>
<evidence type="ECO:0000256" key="2">
    <source>
        <dbReference type="ARBA" id="ARBA00022722"/>
    </source>
</evidence>
<comment type="cofactor">
    <cofactor evidence="1">
        <name>Mg(2+)</name>
        <dbReference type="ChEBI" id="CHEBI:18420"/>
    </cofactor>
</comment>
<dbReference type="InterPro" id="IPR050556">
    <property type="entry name" value="Type_II_TA_system_RNase"/>
</dbReference>
<feature type="domain" description="PIN" evidence="7">
    <location>
        <begin position="94"/>
        <end position="185"/>
    </location>
</feature>
<organism evidence="8 9">
    <name type="scientific">Pseudolycoriella hygida</name>
    <dbReference type="NCBI Taxonomy" id="35572"/>
    <lineage>
        <taxon>Eukaryota</taxon>
        <taxon>Metazoa</taxon>
        <taxon>Ecdysozoa</taxon>
        <taxon>Arthropoda</taxon>
        <taxon>Hexapoda</taxon>
        <taxon>Insecta</taxon>
        <taxon>Pterygota</taxon>
        <taxon>Neoptera</taxon>
        <taxon>Endopterygota</taxon>
        <taxon>Diptera</taxon>
        <taxon>Nematocera</taxon>
        <taxon>Sciaroidea</taxon>
        <taxon>Sciaridae</taxon>
        <taxon>Pseudolycoriella</taxon>
    </lineage>
</organism>
<keyword evidence="5" id="KW-0460">Magnesium</keyword>
<sequence length="195" mass="22034">MPKVITVTDMVRSFSDIIGRVHYQGESFDIKKGANIVAKIMPVKPNNTIAVKDLNEFFSNGPHLDKDDIEEFGEDINVVKSLKLTDWGNKWDYPITVTELLIGVSRANTEERHMKRSVFVEHVINSITVLDFGVEEARVYNHILYNLFIENLTTGIHDMLIAASAIARGYPVLTLNGRDFKRIKGLEVLETSISD</sequence>
<dbReference type="InterPro" id="IPR029060">
    <property type="entry name" value="PIN-like_dom_sf"/>
</dbReference>
<accession>A0A9Q0N7G9</accession>
<comment type="caution">
    <text evidence="8">The sequence shown here is derived from an EMBL/GenBank/DDBJ whole genome shotgun (WGS) entry which is preliminary data.</text>
</comment>
<evidence type="ECO:0000256" key="5">
    <source>
        <dbReference type="ARBA" id="ARBA00022842"/>
    </source>
</evidence>
<keyword evidence="2" id="KW-0540">Nuclease</keyword>
<evidence type="ECO:0000256" key="4">
    <source>
        <dbReference type="ARBA" id="ARBA00022801"/>
    </source>
</evidence>
<dbReference type="GO" id="GO:0016787">
    <property type="term" value="F:hydrolase activity"/>
    <property type="evidence" value="ECO:0007669"/>
    <property type="project" value="UniProtKB-KW"/>
</dbReference>
<comment type="similarity">
    <text evidence="6">Belongs to the PINc/VapC protein family.</text>
</comment>